<evidence type="ECO:0000259" key="2">
    <source>
        <dbReference type="Pfam" id="PF00155"/>
    </source>
</evidence>
<proteinExistence type="inferred from homology"/>
<dbReference type="EC" id="2.6.1.-" evidence="1"/>
<dbReference type="PROSITE" id="PS00105">
    <property type="entry name" value="AA_TRANSFER_CLASS_1"/>
    <property type="match status" value="1"/>
</dbReference>
<dbReference type="NCBIfam" id="NF005305">
    <property type="entry name" value="PRK06836.1"/>
    <property type="match status" value="1"/>
</dbReference>
<dbReference type="CDD" id="cd00609">
    <property type="entry name" value="AAT_like"/>
    <property type="match status" value="1"/>
</dbReference>
<evidence type="ECO:0000256" key="1">
    <source>
        <dbReference type="RuleBase" id="RU000481"/>
    </source>
</evidence>
<dbReference type="Gene3D" id="3.90.1150.10">
    <property type="entry name" value="Aspartate Aminotransferase, domain 1"/>
    <property type="match status" value="2"/>
</dbReference>
<reference evidence="3" key="1">
    <citation type="submission" date="2020-09" db="EMBL/GenBank/DDBJ databases">
        <title>New species isolated from human feces.</title>
        <authorList>
            <person name="Kitahara M."/>
            <person name="Shigeno Y."/>
            <person name="Shime M."/>
            <person name="Matsumoto Y."/>
            <person name="Nakamura S."/>
            <person name="Motooka D."/>
            <person name="Fukuoka S."/>
            <person name="Nishikawa H."/>
            <person name="Benno Y."/>
        </authorList>
    </citation>
    <scope>NUCLEOTIDE SEQUENCE</scope>
    <source>
        <strain evidence="3">MM35</strain>
    </source>
</reference>
<gene>
    <name evidence="3" type="ORF">MM35RIKEN_06880</name>
</gene>
<name>A0A810PXS9_9FIRM</name>
<keyword evidence="1 3" id="KW-0032">Aminotransferase</keyword>
<dbReference type="Gene3D" id="3.40.640.10">
    <property type="entry name" value="Type I PLP-dependent aspartate aminotransferase-like (Major domain)"/>
    <property type="match status" value="1"/>
</dbReference>
<dbReference type="PANTHER" id="PTHR42691:SF1">
    <property type="entry name" value="ASPARTATE AMINOTRANSFERASE YHDR-RELATED"/>
    <property type="match status" value="1"/>
</dbReference>
<evidence type="ECO:0000313" key="3">
    <source>
        <dbReference type="EMBL" id="BCK78496.1"/>
    </source>
</evidence>
<dbReference type="InterPro" id="IPR015422">
    <property type="entry name" value="PyrdxlP-dep_Trfase_small"/>
</dbReference>
<dbReference type="PANTHER" id="PTHR42691">
    <property type="entry name" value="ASPARTATE AMINOTRANSFERASE YHDR-RELATED"/>
    <property type="match status" value="1"/>
</dbReference>
<accession>A0A810PXS9</accession>
<dbReference type="InterPro" id="IPR004839">
    <property type="entry name" value="Aminotransferase_I/II_large"/>
</dbReference>
<evidence type="ECO:0000313" key="4">
    <source>
        <dbReference type="Proteomes" id="UP000681343"/>
    </source>
</evidence>
<dbReference type="EMBL" id="AP023415">
    <property type="protein sequence ID" value="BCK78496.1"/>
    <property type="molecule type" value="Genomic_DNA"/>
</dbReference>
<dbReference type="KEGG" id="vfa:MM35RIKEN_06880"/>
<dbReference type="AlphaFoldDB" id="A0A810PXS9"/>
<dbReference type="RefSeq" id="WP_212819333.1">
    <property type="nucleotide sequence ID" value="NZ_AP023415.1"/>
</dbReference>
<protein>
    <recommendedName>
        <fullName evidence="1">Aminotransferase</fullName>
        <ecNumber evidence="1">2.6.1.-</ecNumber>
    </recommendedName>
</protein>
<dbReference type="GO" id="GO:0030170">
    <property type="term" value="F:pyridoxal phosphate binding"/>
    <property type="evidence" value="ECO:0007669"/>
    <property type="project" value="InterPro"/>
</dbReference>
<feature type="domain" description="Aminotransferase class I/classII large" evidence="2">
    <location>
        <begin position="41"/>
        <end position="383"/>
    </location>
</feature>
<dbReference type="SUPFAM" id="SSF53383">
    <property type="entry name" value="PLP-dependent transferases"/>
    <property type="match status" value="1"/>
</dbReference>
<organism evidence="3 4">
    <name type="scientific">Vescimonas fastidiosa</name>
    <dbReference type="NCBI Taxonomy" id="2714353"/>
    <lineage>
        <taxon>Bacteria</taxon>
        <taxon>Bacillati</taxon>
        <taxon>Bacillota</taxon>
        <taxon>Clostridia</taxon>
        <taxon>Eubacteriales</taxon>
        <taxon>Oscillospiraceae</taxon>
        <taxon>Vescimonas</taxon>
    </lineage>
</organism>
<keyword evidence="4" id="KW-1185">Reference proteome</keyword>
<sequence>MVNQTFYNLGTAPSVIRQLFAYGLEQAKLVGPENVFDYSLGNPSIPAPKKVNASIHKIVDETDSIHLHGYSMAPGFEEPRQAIADDLSHRFGLPVKASELFLTCGAAPALISVIKALVVDGDSEIMVIAPFFPEYAPFIAANGGKMVMVPADTEAFQVHLDQVEQRITPHTQAIIVNSPNNPSGVVYTEETLRGLAALLERKSSQYGHPIYIIADEPYRELVYGGVKVPFIPNLYKNTIVCYSYSKSLSLPGERIGYVYVPSFAEDSAAVYATVSGAARAIGHVCPPTLMQKVVGLCAREQPDLQAYDENRTLLYNSLREMGYECAKPDGAFYLFVKAPGGDANAFSEKAKREHNLLVVPADGFGCPGYFRLSYCVSNDMIRRSLPAFRAMMKAYC</sequence>
<comment type="cofactor">
    <cofactor evidence="1">
        <name>pyridoxal 5'-phosphate</name>
        <dbReference type="ChEBI" id="CHEBI:597326"/>
    </cofactor>
</comment>
<keyword evidence="1" id="KW-0808">Transferase</keyword>
<dbReference type="GO" id="GO:0008483">
    <property type="term" value="F:transaminase activity"/>
    <property type="evidence" value="ECO:0007669"/>
    <property type="project" value="UniProtKB-KW"/>
</dbReference>
<dbReference type="InterPro" id="IPR015421">
    <property type="entry name" value="PyrdxlP-dep_Trfase_major"/>
</dbReference>
<dbReference type="InterPro" id="IPR015424">
    <property type="entry name" value="PyrdxlP-dep_Trfase"/>
</dbReference>
<dbReference type="Pfam" id="PF00155">
    <property type="entry name" value="Aminotran_1_2"/>
    <property type="match status" value="1"/>
</dbReference>
<dbReference type="Proteomes" id="UP000681343">
    <property type="component" value="Chromosome"/>
</dbReference>
<comment type="similarity">
    <text evidence="1">Belongs to the class-I pyridoxal-phosphate-dependent aminotransferase family.</text>
</comment>
<dbReference type="InterPro" id="IPR004838">
    <property type="entry name" value="NHTrfase_class1_PyrdxlP-BS"/>
</dbReference>